<keyword evidence="3" id="KW-1185">Reference proteome</keyword>
<sequence>MGVVIDALEIMDYDMLDIINKGPIAVMYQSSNDDASNSELKKKYVLGYNKEEKRVLNFNVNARVAIINSLPYHVYCLVQNYSTAQEMMITLSSALEDLSDDEFSKGKCLMAQIVESQIDTSHDNVGTLDVVLSQLTKNLKSDWDSTSTYQCPVSNSEPGAQSKSYILDDSLISPEPCDKVSSEQPSMTFLGPKLGQDFLTQMIKGKEHIWYLDSDCLRHMTRFKSLLEDIIKKDGPIVTYGDNIKGATKGYGTIKCNSIIFKNVSYVEVLQHNLISISQICDVGYEVHFNKREGMVVNQKNVIVLTENRQNDIYGLDMFSVDNSLRCCFFSRAKSRLNWLWHKILHELQEHIKDLWESSCKRNS</sequence>
<dbReference type="InterPro" id="IPR054722">
    <property type="entry name" value="PolX-like_BBD"/>
</dbReference>
<evidence type="ECO:0000313" key="2">
    <source>
        <dbReference type="EMBL" id="KAJ0186334.1"/>
    </source>
</evidence>
<dbReference type="EMBL" id="NBSK02000009">
    <property type="protein sequence ID" value="KAJ0186334.1"/>
    <property type="molecule type" value="Genomic_DNA"/>
</dbReference>
<dbReference type="Pfam" id="PF22936">
    <property type="entry name" value="Pol_BBD"/>
    <property type="match status" value="1"/>
</dbReference>
<dbReference type="AlphaFoldDB" id="A0A9R1WS73"/>
<organism evidence="2 3">
    <name type="scientific">Lactuca sativa</name>
    <name type="common">Garden lettuce</name>
    <dbReference type="NCBI Taxonomy" id="4236"/>
    <lineage>
        <taxon>Eukaryota</taxon>
        <taxon>Viridiplantae</taxon>
        <taxon>Streptophyta</taxon>
        <taxon>Embryophyta</taxon>
        <taxon>Tracheophyta</taxon>
        <taxon>Spermatophyta</taxon>
        <taxon>Magnoliopsida</taxon>
        <taxon>eudicotyledons</taxon>
        <taxon>Gunneridae</taxon>
        <taxon>Pentapetalae</taxon>
        <taxon>asterids</taxon>
        <taxon>campanulids</taxon>
        <taxon>Asterales</taxon>
        <taxon>Asteraceae</taxon>
        <taxon>Cichorioideae</taxon>
        <taxon>Cichorieae</taxon>
        <taxon>Lactucinae</taxon>
        <taxon>Lactuca</taxon>
    </lineage>
</organism>
<dbReference type="Proteomes" id="UP000235145">
    <property type="component" value="Unassembled WGS sequence"/>
</dbReference>
<reference evidence="2 3" key="1">
    <citation type="journal article" date="2017" name="Nat. Commun.">
        <title>Genome assembly with in vitro proximity ligation data and whole-genome triplication in lettuce.</title>
        <authorList>
            <person name="Reyes-Chin-Wo S."/>
            <person name="Wang Z."/>
            <person name="Yang X."/>
            <person name="Kozik A."/>
            <person name="Arikit S."/>
            <person name="Song C."/>
            <person name="Xia L."/>
            <person name="Froenicke L."/>
            <person name="Lavelle D.O."/>
            <person name="Truco M.J."/>
            <person name="Xia R."/>
            <person name="Zhu S."/>
            <person name="Xu C."/>
            <person name="Xu H."/>
            <person name="Xu X."/>
            <person name="Cox K."/>
            <person name="Korf I."/>
            <person name="Meyers B.C."/>
            <person name="Michelmore R.W."/>
        </authorList>
    </citation>
    <scope>NUCLEOTIDE SEQUENCE [LARGE SCALE GENOMIC DNA]</scope>
    <source>
        <strain evidence="3">cv. Salinas</strain>
        <tissue evidence="2">Seedlings</tissue>
    </source>
</reference>
<gene>
    <name evidence="2" type="ORF">LSAT_V11C900480370</name>
</gene>
<protein>
    <recommendedName>
        <fullName evidence="1">Retrovirus-related Pol polyprotein from transposon TNT 1-94-like beta-barrel domain-containing protein</fullName>
    </recommendedName>
</protein>
<name>A0A9R1WS73_LACSA</name>
<feature type="domain" description="Retrovirus-related Pol polyprotein from transposon TNT 1-94-like beta-barrel" evidence="1">
    <location>
        <begin position="210"/>
        <end position="285"/>
    </location>
</feature>
<evidence type="ECO:0000259" key="1">
    <source>
        <dbReference type="Pfam" id="PF22936"/>
    </source>
</evidence>
<proteinExistence type="predicted"/>
<comment type="caution">
    <text evidence="2">The sequence shown here is derived from an EMBL/GenBank/DDBJ whole genome shotgun (WGS) entry which is preliminary data.</text>
</comment>
<evidence type="ECO:0000313" key="3">
    <source>
        <dbReference type="Proteomes" id="UP000235145"/>
    </source>
</evidence>
<accession>A0A9R1WS73</accession>